<evidence type="ECO:0000256" key="4">
    <source>
        <dbReference type="ARBA" id="ARBA00022741"/>
    </source>
</evidence>
<proteinExistence type="inferred from homology"/>
<gene>
    <name evidence="7" type="ORF">GN330_14525</name>
</gene>
<evidence type="ECO:0000256" key="5">
    <source>
        <dbReference type="ARBA" id="ARBA00022840"/>
    </source>
</evidence>
<dbReference type="GO" id="GO:0005886">
    <property type="term" value="C:plasma membrane"/>
    <property type="evidence" value="ECO:0007669"/>
    <property type="project" value="UniProtKB-SubCell"/>
</dbReference>
<evidence type="ECO:0000313" key="7">
    <source>
        <dbReference type="EMBL" id="MVA98461.1"/>
    </source>
</evidence>
<dbReference type="InterPro" id="IPR013563">
    <property type="entry name" value="Oligopep_ABC_C"/>
</dbReference>
<dbReference type="FunFam" id="3.40.50.300:FF:000016">
    <property type="entry name" value="Oligopeptide ABC transporter ATP-binding component"/>
    <property type="match status" value="1"/>
</dbReference>
<comment type="subcellular location">
    <subcellularLocation>
        <location evidence="1">Cell inner membrane</location>
        <topology evidence="1">Peripheral membrane protein</topology>
    </subcellularLocation>
</comment>
<dbReference type="GO" id="GO:0015833">
    <property type="term" value="P:peptide transport"/>
    <property type="evidence" value="ECO:0007669"/>
    <property type="project" value="InterPro"/>
</dbReference>
<dbReference type="PROSITE" id="PS50893">
    <property type="entry name" value="ABC_TRANSPORTER_2"/>
    <property type="match status" value="1"/>
</dbReference>
<dbReference type="Gene3D" id="3.40.50.300">
    <property type="entry name" value="P-loop containing nucleotide triphosphate hydrolases"/>
    <property type="match status" value="1"/>
</dbReference>
<dbReference type="RefSeq" id="WP_156713394.1">
    <property type="nucleotide sequence ID" value="NZ_WPHG01000003.1"/>
</dbReference>
<evidence type="ECO:0000256" key="1">
    <source>
        <dbReference type="ARBA" id="ARBA00004417"/>
    </source>
</evidence>
<organism evidence="7 8">
    <name type="scientific">Nitratireductor arenosus</name>
    <dbReference type="NCBI Taxonomy" id="2682096"/>
    <lineage>
        <taxon>Bacteria</taxon>
        <taxon>Pseudomonadati</taxon>
        <taxon>Pseudomonadota</taxon>
        <taxon>Alphaproteobacteria</taxon>
        <taxon>Hyphomicrobiales</taxon>
        <taxon>Phyllobacteriaceae</taxon>
        <taxon>Nitratireductor</taxon>
    </lineage>
</organism>
<dbReference type="InterPro" id="IPR050319">
    <property type="entry name" value="ABC_transp_ATP-bind"/>
</dbReference>
<name>A0A844QKN7_9HYPH</name>
<dbReference type="SUPFAM" id="SSF52540">
    <property type="entry name" value="P-loop containing nucleoside triphosphate hydrolases"/>
    <property type="match status" value="1"/>
</dbReference>
<dbReference type="InterPro" id="IPR003439">
    <property type="entry name" value="ABC_transporter-like_ATP-bd"/>
</dbReference>
<dbReference type="GO" id="GO:0005524">
    <property type="term" value="F:ATP binding"/>
    <property type="evidence" value="ECO:0007669"/>
    <property type="project" value="UniProtKB-KW"/>
</dbReference>
<comment type="caution">
    <text evidence="7">The sequence shown here is derived from an EMBL/GenBank/DDBJ whole genome shotgun (WGS) entry which is preliminary data.</text>
</comment>
<evidence type="ECO:0000256" key="2">
    <source>
        <dbReference type="ARBA" id="ARBA00005417"/>
    </source>
</evidence>
<sequence length="329" mass="36067">MTDASPLVSVSDLSVEFGGGRRAFRAVDGVSFELMRGETLGVIGESGCGKSTLVRAVLQLLRPAGGSVLFKGRELTRLGGRELRRMRHQMQMIFQDPRSSLDPRWSVGKTLREPLAVHGIASGREADRLVDEMLEAVALPSSAGTRYPHEFSGGQLQRIAIARALVVKPELVVCDEPTASLDVSVQAQVVNLLSELQERFGLTYIFISHDLAIVRHLAHRVMIMYFGRVAEILPSEDIAPAARHPYTRTLLSAVRDPASAIQRRARTLDIAPAEALELPLLQPDGCYYQMRCAHAEARCRSVTPTLDEVEASHSVACHRWRSLAQGTAA</sequence>
<dbReference type="SMART" id="SM00382">
    <property type="entry name" value="AAA"/>
    <property type="match status" value="1"/>
</dbReference>
<dbReference type="InterPro" id="IPR017871">
    <property type="entry name" value="ABC_transporter-like_CS"/>
</dbReference>
<evidence type="ECO:0000259" key="6">
    <source>
        <dbReference type="PROSITE" id="PS50893"/>
    </source>
</evidence>
<dbReference type="Pfam" id="PF00005">
    <property type="entry name" value="ABC_tran"/>
    <property type="match status" value="1"/>
</dbReference>
<dbReference type="Proteomes" id="UP000463224">
    <property type="component" value="Unassembled WGS sequence"/>
</dbReference>
<keyword evidence="5 7" id="KW-0067">ATP-binding</keyword>
<keyword evidence="4" id="KW-0547">Nucleotide-binding</keyword>
<evidence type="ECO:0000256" key="3">
    <source>
        <dbReference type="ARBA" id="ARBA00022448"/>
    </source>
</evidence>
<dbReference type="PANTHER" id="PTHR43776:SF7">
    <property type="entry name" value="D,D-DIPEPTIDE TRANSPORT ATP-BINDING PROTEIN DDPF-RELATED"/>
    <property type="match status" value="1"/>
</dbReference>
<dbReference type="GO" id="GO:0055085">
    <property type="term" value="P:transmembrane transport"/>
    <property type="evidence" value="ECO:0007669"/>
    <property type="project" value="UniProtKB-ARBA"/>
</dbReference>
<dbReference type="PANTHER" id="PTHR43776">
    <property type="entry name" value="TRANSPORT ATP-BINDING PROTEIN"/>
    <property type="match status" value="1"/>
</dbReference>
<dbReference type="PROSITE" id="PS00211">
    <property type="entry name" value="ABC_TRANSPORTER_1"/>
    <property type="match status" value="1"/>
</dbReference>
<comment type="similarity">
    <text evidence="2">Belongs to the ABC transporter superfamily.</text>
</comment>
<accession>A0A844QKN7</accession>
<dbReference type="InterPro" id="IPR027417">
    <property type="entry name" value="P-loop_NTPase"/>
</dbReference>
<feature type="domain" description="ABC transporter" evidence="6">
    <location>
        <begin position="8"/>
        <end position="251"/>
    </location>
</feature>
<dbReference type="Pfam" id="PF08352">
    <property type="entry name" value="oligo_HPY"/>
    <property type="match status" value="1"/>
</dbReference>
<protein>
    <submittedName>
        <fullName evidence="7">ATP-binding cassette domain-containing protein</fullName>
    </submittedName>
</protein>
<dbReference type="GO" id="GO:0016887">
    <property type="term" value="F:ATP hydrolysis activity"/>
    <property type="evidence" value="ECO:0007669"/>
    <property type="project" value="InterPro"/>
</dbReference>
<dbReference type="CDD" id="cd03257">
    <property type="entry name" value="ABC_NikE_OppD_transporters"/>
    <property type="match status" value="1"/>
</dbReference>
<dbReference type="EMBL" id="WPHG01000003">
    <property type="protein sequence ID" value="MVA98461.1"/>
    <property type="molecule type" value="Genomic_DNA"/>
</dbReference>
<keyword evidence="8" id="KW-1185">Reference proteome</keyword>
<evidence type="ECO:0000313" key="8">
    <source>
        <dbReference type="Proteomes" id="UP000463224"/>
    </source>
</evidence>
<dbReference type="NCBIfam" id="TIGR01727">
    <property type="entry name" value="oligo_HPY"/>
    <property type="match status" value="1"/>
</dbReference>
<keyword evidence="3" id="KW-0813">Transport</keyword>
<reference evidence="7 8" key="1">
    <citation type="submission" date="2019-12" db="EMBL/GenBank/DDBJ databases">
        <title>Nitratireductor arenosus sp. nov., Isolated from sea sand, Jeju island, South Korea.</title>
        <authorList>
            <person name="Kim W."/>
        </authorList>
    </citation>
    <scope>NUCLEOTIDE SEQUENCE [LARGE SCALE GENOMIC DNA]</scope>
    <source>
        <strain evidence="7 8">CAU 1489</strain>
    </source>
</reference>
<dbReference type="AlphaFoldDB" id="A0A844QKN7"/>
<dbReference type="InterPro" id="IPR003593">
    <property type="entry name" value="AAA+_ATPase"/>
</dbReference>